<organism evidence="1">
    <name type="scientific">marine sediment metagenome</name>
    <dbReference type="NCBI Taxonomy" id="412755"/>
    <lineage>
        <taxon>unclassified sequences</taxon>
        <taxon>metagenomes</taxon>
        <taxon>ecological metagenomes</taxon>
    </lineage>
</organism>
<protein>
    <submittedName>
        <fullName evidence="1">Uncharacterized protein</fullName>
    </submittedName>
</protein>
<accession>A0A0F9R920</accession>
<comment type="caution">
    <text evidence="1">The sequence shown here is derived from an EMBL/GenBank/DDBJ whole genome shotgun (WGS) entry which is preliminary data.</text>
</comment>
<dbReference type="EMBL" id="LAZR01000992">
    <property type="protein sequence ID" value="KKN53030.1"/>
    <property type="molecule type" value="Genomic_DNA"/>
</dbReference>
<reference evidence="1" key="1">
    <citation type="journal article" date="2015" name="Nature">
        <title>Complex archaea that bridge the gap between prokaryotes and eukaryotes.</title>
        <authorList>
            <person name="Spang A."/>
            <person name="Saw J.H."/>
            <person name="Jorgensen S.L."/>
            <person name="Zaremba-Niedzwiedzka K."/>
            <person name="Martijn J."/>
            <person name="Lind A.E."/>
            <person name="van Eijk R."/>
            <person name="Schleper C."/>
            <person name="Guy L."/>
            <person name="Ettema T.J."/>
        </authorList>
    </citation>
    <scope>NUCLEOTIDE SEQUENCE</scope>
</reference>
<gene>
    <name evidence="1" type="ORF">LCGC14_0606600</name>
</gene>
<name>A0A0F9R920_9ZZZZ</name>
<proteinExistence type="predicted"/>
<dbReference type="AlphaFoldDB" id="A0A0F9R920"/>
<sequence length="607" mass="72233">MKIISIKKGLEVDSSEGDYYGDFEGFYEDIQEKIPIYDFFLSLNYELENKYPELSEKLSPNVNKTDFEIIQNYIIENGIDYKKIFEDVFKDYWEENSLFNEEKIKRLSDLYQHSVSPIDGVIVFHKNSNIFDLFRSDNPLVLFSPLIGVEIGKLLKLDSKAEFIYNDENFELSLPQEFFSFLLLISISCCENQDERLNFLDIYIFPNDWEYEENDILQNLEHEGIIYDLPSITEINSIKEIKISTSWKNGFQIISPDVRKDLMKLNSLIFNKFSYLEIREDFKNDLRQFYSTIGKYIMDWLALQEELKITPLEQLLEQIKQLITDAKELIKERKKHNTITEKQRKEYRDLTEKINNNPGSYFFRIHNREEINSLKRNIKKFFHDIFPYMDFQECEAVIRNISNEIINYNAFIGRTNDAIAYSIISKNYLIGADLYKQKRMNSYSYGMIYREGRGLGFNINEDFNKTQRRTVPIILDLYPHPETQISVAMVQIHVNDDYFEKSKDSNEFFIKEEKEEEIFSYIKKIIDKLKKLTIHIIVFPELVISFNPKSKYYFYKHSSPLRSLFIEDSFVKNRIIIPGTFYSGRRNIAPIIFPSTEILYPHKTKIQ</sequence>
<evidence type="ECO:0000313" key="1">
    <source>
        <dbReference type="EMBL" id="KKN53030.1"/>
    </source>
</evidence>